<name>A0A9P8D234_MORAP</name>
<protein>
    <submittedName>
        <fullName evidence="2">Uncharacterized protein</fullName>
    </submittedName>
</protein>
<feature type="region of interest" description="Disordered" evidence="1">
    <location>
        <begin position="216"/>
        <end position="368"/>
    </location>
</feature>
<dbReference type="AlphaFoldDB" id="A0A9P8D234"/>
<dbReference type="PANTHER" id="PTHR37848:SF1">
    <property type="entry name" value="SUN DOMAIN-CONTAINING PROTEIN"/>
    <property type="match status" value="1"/>
</dbReference>
<feature type="compositionally biased region" description="Pro residues" evidence="1">
    <location>
        <begin position="261"/>
        <end position="283"/>
    </location>
</feature>
<feature type="compositionally biased region" description="Polar residues" evidence="1">
    <location>
        <begin position="317"/>
        <end position="346"/>
    </location>
</feature>
<feature type="region of interest" description="Disordered" evidence="1">
    <location>
        <begin position="1"/>
        <end position="102"/>
    </location>
</feature>
<dbReference type="Proteomes" id="UP000717515">
    <property type="component" value="Unassembled WGS sequence"/>
</dbReference>
<feature type="compositionally biased region" description="Polar residues" evidence="1">
    <location>
        <begin position="45"/>
        <end position="55"/>
    </location>
</feature>
<dbReference type="EMBL" id="JAIFTL010000013">
    <property type="protein sequence ID" value="KAG9326830.1"/>
    <property type="molecule type" value="Genomic_DNA"/>
</dbReference>
<accession>A0A9P8D234</accession>
<evidence type="ECO:0000313" key="3">
    <source>
        <dbReference type="Proteomes" id="UP000717515"/>
    </source>
</evidence>
<feature type="compositionally biased region" description="Low complexity" evidence="1">
    <location>
        <begin position="352"/>
        <end position="363"/>
    </location>
</feature>
<feature type="compositionally biased region" description="Low complexity" evidence="1">
    <location>
        <begin position="117"/>
        <end position="128"/>
    </location>
</feature>
<dbReference type="PANTHER" id="PTHR37848">
    <property type="entry name" value="EXPRESSED PROTEIN"/>
    <property type="match status" value="1"/>
</dbReference>
<evidence type="ECO:0000313" key="2">
    <source>
        <dbReference type="EMBL" id="KAG9326830.1"/>
    </source>
</evidence>
<organism evidence="2 3">
    <name type="scientific">Mortierella alpina</name>
    <name type="common">Oleaginous fungus</name>
    <name type="synonym">Mortierella renispora</name>
    <dbReference type="NCBI Taxonomy" id="64518"/>
    <lineage>
        <taxon>Eukaryota</taxon>
        <taxon>Fungi</taxon>
        <taxon>Fungi incertae sedis</taxon>
        <taxon>Mucoromycota</taxon>
        <taxon>Mortierellomycotina</taxon>
        <taxon>Mortierellomycetes</taxon>
        <taxon>Mortierellales</taxon>
        <taxon>Mortierellaceae</taxon>
        <taxon>Mortierella</taxon>
    </lineage>
</organism>
<feature type="region of interest" description="Disordered" evidence="1">
    <location>
        <begin position="117"/>
        <end position="178"/>
    </location>
</feature>
<feature type="compositionally biased region" description="Pro residues" evidence="1">
    <location>
        <begin position="234"/>
        <end position="247"/>
    </location>
</feature>
<gene>
    <name evidence="2" type="ORF">KVV02_005492</name>
</gene>
<feature type="compositionally biased region" description="Acidic residues" evidence="1">
    <location>
        <begin position="80"/>
        <end position="89"/>
    </location>
</feature>
<evidence type="ECO:0000256" key="1">
    <source>
        <dbReference type="SAM" id="MobiDB-lite"/>
    </source>
</evidence>
<sequence>MSQDAHGPVQDHLQQPHSQDESDPEESFPPSYEEAISHIEEDTNLQHQTQQSIAPSSSSGSSGNIHTQAFNLNDEIQNSDSDDADDEEERAYQESSQLKAGQIPDTHAQATFMHPSASAAGASSSVGSTDEPTSPFGHQHQGLFDHHKQHHAHHPMHEHGHGRGPHTTETSNPASAAGMPYLPHLNGMQGLPFPFMNGAPLPPHFLHARPPHPAFGHFGPTRFGGPAGFGPPGMFGPPPPGGFPPGVFPGFPSVPESMFPTSPPPPPPPQPPLTPPPPPPPPAFAFAPSRVDLEASESRGGAGSSTSPTASKKEFKSGQTESSTVAPTTMPSSTAPIPKPSLSQAPIPSPPTAADAGAPPTETISSGTEAVGAGASTLPTIPFFGMPANSPPVPLSGIPSAPALLNAQEVSIATFTRSKRGVESKDALLDDPYQLYRFFVAHNDRPSMHVLITGSHMEKQRTEERNSDGTSAAVEHKVKVNDFKIDFDLSSYISPAGTIMTLPDPKTGNKPTLREVMEEHVEEENPFKELHMEKRVNWDYEDLTRAITQAIRSVNYRYTIEISYPIFNNKVVVHSASPLATFMRSAWTKALCVVSVVGIAIYPLREMYKKVKDKSLQSEFQMTISTRDFYMANYWNIVDQVQYK</sequence>
<proteinExistence type="predicted"/>
<reference evidence="2" key="1">
    <citation type="submission" date="2021-07" db="EMBL/GenBank/DDBJ databases">
        <title>Draft genome of Mortierella alpina, strain LL118, isolated from an aspen leaf litter sample.</title>
        <authorList>
            <person name="Yang S."/>
            <person name="Vinatzer B.A."/>
        </authorList>
    </citation>
    <scope>NUCLEOTIDE SEQUENCE</scope>
    <source>
        <strain evidence="2">LL118</strain>
    </source>
</reference>
<comment type="caution">
    <text evidence="2">The sequence shown here is derived from an EMBL/GenBank/DDBJ whole genome shotgun (WGS) entry which is preliminary data.</text>
</comment>